<proteinExistence type="predicted"/>
<dbReference type="OrthoDB" id="7209629at2"/>
<name>A0A2S8B5U3_9SPHN</name>
<evidence type="ECO:0000313" key="3">
    <source>
        <dbReference type="EMBL" id="PQM27782.1"/>
    </source>
</evidence>
<dbReference type="Gene3D" id="1.25.40.10">
    <property type="entry name" value="Tetratricopeptide repeat domain"/>
    <property type="match status" value="1"/>
</dbReference>
<dbReference type="SUPFAM" id="SSF48452">
    <property type="entry name" value="TPR-like"/>
    <property type="match status" value="1"/>
</dbReference>
<feature type="region of interest" description="Disordered" evidence="1">
    <location>
        <begin position="123"/>
        <end position="153"/>
    </location>
</feature>
<dbReference type="RefSeq" id="WP_105998043.1">
    <property type="nucleotide sequence ID" value="NZ_CM009578.1"/>
</dbReference>
<organism evidence="3 4">
    <name type="scientific">Sphingopyxis lindanitolerans</name>
    <dbReference type="NCBI Taxonomy" id="2054227"/>
    <lineage>
        <taxon>Bacteria</taxon>
        <taxon>Pseudomonadati</taxon>
        <taxon>Pseudomonadota</taxon>
        <taxon>Alphaproteobacteria</taxon>
        <taxon>Sphingomonadales</taxon>
        <taxon>Sphingomonadaceae</taxon>
        <taxon>Sphingopyxis</taxon>
    </lineage>
</organism>
<evidence type="ECO:0000313" key="4">
    <source>
        <dbReference type="Proteomes" id="UP000238954"/>
    </source>
</evidence>
<dbReference type="Proteomes" id="UP000238954">
    <property type="component" value="Chromosome"/>
</dbReference>
<accession>A0A2S8B5U3</accession>
<keyword evidence="2" id="KW-0812">Transmembrane</keyword>
<evidence type="ECO:0000256" key="1">
    <source>
        <dbReference type="SAM" id="MobiDB-lite"/>
    </source>
</evidence>
<sequence>MDRTTTNQLPGRDDDDRIVAAEYERLRTSPLFTRSPVLSRLLQFLVEHRLQGGRSAPKAYAIATEALGRNADFDPAVDSYPRVMVGRLRTLLDRYYAETAWVHRLRVPQGSYEIVVQRRASPPVRPTAGEDDAPAADASGKAASPSRPDGRTASARRSFGLRWRWIALIVALALAAGWWASTHWARLSHSAAQPVPLLEISMPQSGDTPISRALARALESRLRDGLRRFDLVDLRSAGPAAVAAPADYRLDASIVRTIDGPADITLVLNRTADQRTIWSQQFHLAESEMPGFAAIDPAIAQIAGDYGVIVRDQVQRRPDDFAPGYPCLAQFNRMRQMRSPQGARQVDACLRATLDRKANDPVALNALSLLRFSDWQARRDTPEGAKAFAEARALAFRAYENGAGTAAGQFAMARANFYGRNCAGGLAMGNGALRLNPYDADLSGFMGLFKLACGQSEEGGLLLQRSLDLDSSYPGVPAVTLAFVRSQAGDQEGAMAILARVPSPSKLEPQYLLIRSIVLARQGHLPEARVGWRRLLDYTKQPADAAPETVLRQFMITPAVIERAAAAVRESGIPSTAPRP</sequence>
<comment type="caution">
    <text evidence="3">The sequence shown here is derived from an EMBL/GenBank/DDBJ whole genome shotgun (WGS) entry which is preliminary data.</text>
</comment>
<protein>
    <recommendedName>
        <fullName evidence="5">Tetratricopeptide repeat-containing protein</fullName>
    </recommendedName>
</protein>
<evidence type="ECO:0000256" key="2">
    <source>
        <dbReference type="SAM" id="Phobius"/>
    </source>
</evidence>
<feature type="compositionally biased region" description="Low complexity" evidence="1">
    <location>
        <begin position="135"/>
        <end position="146"/>
    </location>
</feature>
<keyword evidence="2" id="KW-1133">Transmembrane helix</keyword>
<feature type="transmembrane region" description="Helical" evidence="2">
    <location>
        <begin position="161"/>
        <end position="180"/>
    </location>
</feature>
<dbReference type="InterPro" id="IPR011990">
    <property type="entry name" value="TPR-like_helical_dom_sf"/>
</dbReference>
<dbReference type="EMBL" id="PHFW01000002">
    <property type="protein sequence ID" value="PQM27782.1"/>
    <property type="molecule type" value="Genomic_DNA"/>
</dbReference>
<keyword evidence="4" id="KW-1185">Reference proteome</keyword>
<gene>
    <name evidence="3" type="ORF">CVO77_04245</name>
</gene>
<keyword evidence="2" id="KW-0472">Membrane</keyword>
<evidence type="ECO:0008006" key="5">
    <source>
        <dbReference type="Google" id="ProtNLM"/>
    </source>
</evidence>
<reference evidence="4" key="1">
    <citation type="submission" date="2017-11" db="EMBL/GenBank/DDBJ databases">
        <title>The complete genome sequence of Sphingopyxis pomeranensis sp. nov. strain WS5A3p.</title>
        <authorList>
            <person name="Kaminski M.A."/>
        </authorList>
    </citation>
    <scope>NUCLEOTIDE SEQUENCE [LARGE SCALE GENOMIC DNA]</scope>
    <source>
        <strain evidence="4">WS5A3p</strain>
    </source>
</reference>
<dbReference type="AlphaFoldDB" id="A0A2S8B5U3"/>